<dbReference type="Proteomes" id="UP000530268">
    <property type="component" value="Unassembled WGS sequence"/>
</dbReference>
<evidence type="ECO:0000313" key="2">
    <source>
        <dbReference type="EMBL" id="MBB3995008.1"/>
    </source>
</evidence>
<proteinExistence type="predicted"/>
<dbReference type="AlphaFoldDB" id="A0A7W6EB81"/>
<evidence type="ECO:0000313" key="3">
    <source>
        <dbReference type="Proteomes" id="UP000530268"/>
    </source>
</evidence>
<dbReference type="RefSeq" id="WP_184566553.1">
    <property type="nucleotide sequence ID" value="NZ_JACIEI010000010.1"/>
</dbReference>
<protein>
    <submittedName>
        <fullName evidence="2">Uncharacterized protein</fullName>
    </submittedName>
</protein>
<feature type="compositionally biased region" description="Low complexity" evidence="1">
    <location>
        <begin position="32"/>
        <end position="44"/>
    </location>
</feature>
<gene>
    <name evidence="2" type="ORF">GGR95_002658</name>
</gene>
<keyword evidence="3" id="KW-1185">Reference proteome</keyword>
<sequence length="53" mass="5565">MRGVAIVLLLFVAACGRPDPNAPRETSPRQHTTVTTPGVTVSGSAEFGVTGRW</sequence>
<comment type="caution">
    <text evidence="2">The sequence shown here is derived from an EMBL/GenBank/DDBJ whole genome shotgun (WGS) entry which is preliminary data.</text>
</comment>
<dbReference type="EMBL" id="JACIEI010000010">
    <property type="protein sequence ID" value="MBB3995008.1"/>
    <property type="molecule type" value="Genomic_DNA"/>
</dbReference>
<accession>A0A7W6EB81</accession>
<name>A0A7W6EB81_9RHOB</name>
<reference evidence="2 3" key="1">
    <citation type="submission" date="2020-08" db="EMBL/GenBank/DDBJ databases">
        <title>Genomic Encyclopedia of Type Strains, Phase IV (KMG-IV): sequencing the most valuable type-strain genomes for metagenomic binning, comparative biology and taxonomic classification.</title>
        <authorList>
            <person name="Goeker M."/>
        </authorList>
    </citation>
    <scope>NUCLEOTIDE SEQUENCE [LARGE SCALE GENOMIC DNA]</scope>
    <source>
        <strain evidence="2 3">DSM 102234</strain>
    </source>
</reference>
<feature type="region of interest" description="Disordered" evidence="1">
    <location>
        <begin position="18"/>
        <end position="53"/>
    </location>
</feature>
<evidence type="ECO:0000256" key="1">
    <source>
        <dbReference type="SAM" id="MobiDB-lite"/>
    </source>
</evidence>
<dbReference type="PROSITE" id="PS51257">
    <property type="entry name" value="PROKAR_LIPOPROTEIN"/>
    <property type="match status" value="1"/>
</dbReference>
<organism evidence="2 3">
    <name type="scientific">Sulfitobacter undariae</name>
    <dbReference type="NCBI Taxonomy" id="1563671"/>
    <lineage>
        <taxon>Bacteria</taxon>
        <taxon>Pseudomonadati</taxon>
        <taxon>Pseudomonadota</taxon>
        <taxon>Alphaproteobacteria</taxon>
        <taxon>Rhodobacterales</taxon>
        <taxon>Roseobacteraceae</taxon>
        <taxon>Sulfitobacter</taxon>
    </lineage>
</organism>